<accession>A0A1F6DJ53</accession>
<evidence type="ECO:0000256" key="4">
    <source>
        <dbReference type="ARBA" id="ARBA00022884"/>
    </source>
</evidence>
<dbReference type="NCBIfam" id="TIGR01953">
    <property type="entry name" value="NusA"/>
    <property type="match status" value="1"/>
</dbReference>
<feature type="domain" description="S1 motif" evidence="9">
    <location>
        <begin position="183"/>
        <end position="247"/>
    </location>
</feature>
<dbReference type="InterPro" id="IPR004087">
    <property type="entry name" value="KH_dom"/>
</dbReference>
<dbReference type="Pfam" id="PF08529">
    <property type="entry name" value="NusA_N"/>
    <property type="match status" value="1"/>
</dbReference>
<dbReference type="InterPro" id="IPR058582">
    <property type="entry name" value="KH_NusA_2nd"/>
</dbReference>
<protein>
    <recommendedName>
        <fullName evidence="7">Transcription termination/antitermination protein NusA</fullName>
    </recommendedName>
</protein>
<gene>
    <name evidence="7" type="primary">nusA</name>
    <name evidence="10" type="ORF">A3C87_00260</name>
</gene>
<dbReference type="SUPFAM" id="SSF54814">
    <property type="entry name" value="Prokaryotic type KH domain (KH-domain type II)"/>
    <property type="match status" value="2"/>
</dbReference>
<dbReference type="PANTHER" id="PTHR22648">
    <property type="entry name" value="TRANSCRIPTION TERMINATION FACTOR NUSA"/>
    <property type="match status" value="1"/>
</dbReference>
<evidence type="ECO:0000313" key="10">
    <source>
        <dbReference type="EMBL" id="OGG61406.1"/>
    </source>
</evidence>
<comment type="subunit">
    <text evidence="7">Monomer. Binds directly to the core enzyme of the DNA-dependent RNA polymerase and to nascent RNA.</text>
</comment>
<evidence type="ECO:0000313" key="11">
    <source>
        <dbReference type="Proteomes" id="UP000176511"/>
    </source>
</evidence>
<keyword evidence="6 7" id="KW-0804">Transcription</keyword>
<dbReference type="SMART" id="SM00322">
    <property type="entry name" value="KH"/>
    <property type="match status" value="2"/>
</dbReference>
<dbReference type="GO" id="GO:0006353">
    <property type="term" value="P:DNA-templated transcription termination"/>
    <property type="evidence" value="ECO:0007669"/>
    <property type="project" value="UniProtKB-UniRule"/>
</dbReference>
<keyword evidence="5 7" id="KW-0805">Transcription regulation</keyword>
<dbReference type="SUPFAM" id="SSF69705">
    <property type="entry name" value="Transcription factor NusA, N-terminal domain"/>
    <property type="match status" value="1"/>
</dbReference>
<evidence type="ECO:0000256" key="3">
    <source>
        <dbReference type="ARBA" id="ARBA00022814"/>
    </source>
</evidence>
<dbReference type="PROSITE" id="PS50126">
    <property type="entry name" value="S1"/>
    <property type="match status" value="1"/>
</dbReference>
<evidence type="ECO:0000256" key="2">
    <source>
        <dbReference type="ARBA" id="ARBA00022490"/>
    </source>
</evidence>
<dbReference type="HAMAP" id="MF_00945_B">
    <property type="entry name" value="NusA_B"/>
    <property type="match status" value="1"/>
</dbReference>
<feature type="compositionally biased region" description="Acidic residues" evidence="8">
    <location>
        <begin position="399"/>
        <end position="423"/>
    </location>
</feature>
<comment type="caution">
    <text evidence="10">The sequence shown here is derived from an EMBL/GenBank/DDBJ whole genome shotgun (WGS) entry which is preliminary data.</text>
</comment>
<keyword evidence="3 7" id="KW-0889">Transcription antitermination</keyword>
<dbReference type="EMBL" id="MFLE01000018">
    <property type="protein sequence ID" value="OGG61406.1"/>
    <property type="molecule type" value="Genomic_DNA"/>
</dbReference>
<dbReference type="CDD" id="cd22529">
    <property type="entry name" value="KH-II_NusA_rpt2"/>
    <property type="match status" value="1"/>
</dbReference>
<dbReference type="CDD" id="cd02134">
    <property type="entry name" value="KH-II_NusA_rpt1"/>
    <property type="match status" value="1"/>
</dbReference>
<dbReference type="InterPro" id="IPR003029">
    <property type="entry name" value="S1_domain"/>
</dbReference>
<dbReference type="PANTHER" id="PTHR22648:SF0">
    <property type="entry name" value="TRANSCRIPTION TERMINATION_ANTITERMINATION PROTEIN NUSA"/>
    <property type="match status" value="1"/>
</dbReference>
<dbReference type="SMART" id="SM00316">
    <property type="entry name" value="S1"/>
    <property type="match status" value="1"/>
</dbReference>
<dbReference type="Pfam" id="PF26594">
    <property type="entry name" value="KH_NusA_2nd"/>
    <property type="match status" value="1"/>
</dbReference>
<name>A0A1F6DJ53_9BACT</name>
<dbReference type="Proteomes" id="UP000176511">
    <property type="component" value="Unassembled WGS sequence"/>
</dbReference>
<sequence length="423" mass="47123">MLFDIKAISAAIDAFEEEKGIDRTTMISAIEAALGTAYKREYGKKGQIVRAHLDMATGATKFEQIKTVVDESTVRMDEEEEVELPAHLQGDRPRFDRNEEVVEYNEDGTLKIPRYEPERHLLIQAAKLIKKNVQLGDELVFPLDAPDEDFGRIAAQAAKQVVFQKVREAERGIALKEFATKEGEIIVGQVQRFERGNLYIELGRTVAIMPYAEQIPGERYKTGDRITALVVSVEETPRGISIKLSRAHPDFLVKLFMREVPEIASGEVVVKAIAREAGQRSKIAVASEDPGLDPVGALIGQRGVRVSAVTGELSGERVDVIEWMEDPIDMIEAALSPARIEDIEILEENEEGSVIRGHARVTVAPDQQSLAIGRAGQNVRLAAKLINWKIDIEASKKEEEEDEEEKPEDDMEEMIEDIVDGKE</sequence>
<evidence type="ECO:0000256" key="1">
    <source>
        <dbReference type="ARBA" id="ARBA00022472"/>
    </source>
</evidence>
<evidence type="ECO:0000256" key="5">
    <source>
        <dbReference type="ARBA" id="ARBA00023015"/>
    </source>
</evidence>
<dbReference type="InterPro" id="IPR036555">
    <property type="entry name" value="NusA_N_sf"/>
</dbReference>
<evidence type="ECO:0000259" key="9">
    <source>
        <dbReference type="PROSITE" id="PS50126"/>
    </source>
</evidence>
<keyword evidence="2 7" id="KW-0963">Cytoplasm</keyword>
<organism evidence="10 11">
    <name type="scientific">Candidatus Kaiserbacteria bacterium RIFCSPHIGHO2_02_FULL_49_34</name>
    <dbReference type="NCBI Taxonomy" id="1798491"/>
    <lineage>
        <taxon>Bacteria</taxon>
        <taxon>Candidatus Kaiseribacteriota</taxon>
    </lineage>
</organism>
<dbReference type="InterPro" id="IPR030842">
    <property type="entry name" value="TF_NusA_bacterial"/>
</dbReference>
<comment type="function">
    <text evidence="7">Participates in both transcription termination and antitermination.</text>
</comment>
<dbReference type="InterPro" id="IPR012340">
    <property type="entry name" value="NA-bd_OB-fold"/>
</dbReference>
<dbReference type="GO" id="GO:0003723">
    <property type="term" value="F:RNA binding"/>
    <property type="evidence" value="ECO:0007669"/>
    <property type="project" value="UniProtKB-UniRule"/>
</dbReference>
<dbReference type="FunFam" id="3.30.300.20:FF:000002">
    <property type="entry name" value="Transcription termination/antitermination protein NusA"/>
    <property type="match status" value="1"/>
</dbReference>
<comment type="similarity">
    <text evidence="7">Belongs to the NusA family.</text>
</comment>
<dbReference type="InterPro" id="IPR013735">
    <property type="entry name" value="TF_NusA_N"/>
</dbReference>
<proteinExistence type="inferred from homology"/>
<keyword evidence="4 7" id="KW-0694">RNA-binding</keyword>
<dbReference type="InterPro" id="IPR025249">
    <property type="entry name" value="TF_NusA_KH_1st"/>
</dbReference>
<evidence type="ECO:0000256" key="6">
    <source>
        <dbReference type="ARBA" id="ARBA00023163"/>
    </source>
</evidence>
<dbReference type="Gene3D" id="3.30.1480.10">
    <property type="entry name" value="NusA, N-terminal domain"/>
    <property type="match status" value="1"/>
</dbReference>
<reference evidence="10 11" key="1">
    <citation type="journal article" date="2016" name="Nat. Commun.">
        <title>Thousands of microbial genomes shed light on interconnected biogeochemical processes in an aquifer system.</title>
        <authorList>
            <person name="Anantharaman K."/>
            <person name="Brown C.T."/>
            <person name="Hug L.A."/>
            <person name="Sharon I."/>
            <person name="Castelle C.J."/>
            <person name="Probst A.J."/>
            <person name="Thomas B.C."/>
            <person name="Singh A."/>
            <person name="Wilkins M.J."/>
            <person name="Karaoz U."/>
            <person name="Brodie E.L."/>
            <person name="Williams K.H."/>
            <person name="Hubbard S.S."/>
            <person name="Banfield J.F."/>
        </authorList>
    </citation>
    <scope>NUCLEOTIDE SEQUENCE [LARGE SCALE GENOMIC DNA]</scope>
</reference>
<dbReference type="SUPFAM" id="SSF50249">
    <property type="entry name" value="Nucleic acid-binding proteins"/>
    <property type="match status" value="1"/>
</dbReference>
<dbReference type="Pfam" id="PF13184">
    <property type="entry name" value="KH_NusA_1st"/>
    <property type="match status" value="1"/>
</dbReference>
<dbReference type="GO" id="GO:0003700">
    <property type="term" value="F:DNA-binding transcription factor activity"/>
    <property type="evidence" value="ECO:0007669"/>
    <property type="project" value="InterPro"/>
</dbReference>
<dbReference type="Gene3D" id="2.40.50.140">
    <property type="entry name" value="Nucleic acid-binding proteins"/>
    <property type="match status" value="1"/>
</dbReference>
<dbReference type="AlphaFoldDB" id="A0A1F6DJ53"/>
<dbReference type="Gene3D" id="3.30.300.20">
    <property type="match status" value="2"/>
</dbReference>
<dbReference type="STRING" id="1798491.A3C87_00260"/>
<dbReference type="CDD" id="cd04455">
    <property type="entry name" value="S1_NusA"/>
    <property type="match status" value="1"/>
</dbReference>
<dbReference type="InterPro" id="IPR010213">
    <property type="entry name" value="TF_NusA"/>
</dbReference>
<dbReference type="GO" id="GO:0031564">
    <property type="term" value="P:transcription antitermination"/>
    <property type="evidence" value="ECO:0007669"/>
    <property type="project" value="UniProtKB-UniRule"/>
</dbReference>
<dbReference type="GO" id="GO:0005829">
    <property type="term" value="C:cytosol"/>
    <property type="evidence" value="ECO:0007669"/>
    <property type="project" value="TreeGrafter"/>
</dbReference>
<comment type="subcellular location">
    <subcellularLocation>
        <location evidence="7">Cytoplasm</location>
    </subcellularLocation>
</comment>
<dbReference type="InterPro" id="IPR015946">
    <property type="entry name" value="KH_dom-like_a/b"/>
</dbReference>
<feature type="region of interest" description="Disordered" evidence="8">
    <location>
        <begin position="395"/>
        <end position="423"/>
    </location>
</feature>
<evidence type="ECO:0000256" key="8">
    <source>
        <dbReference type="SAM" id="MobiDB-lite"/>
    </source>
</evidence>
<dbReference type="InterPro" id="IPR009019">
    <property type="entry name" value="KH_sf_prok-type"/>
</dbReference>
<dbReference type="Pfam" id="PF00575">
    <property type="entry name" value="S1"/>
    <property type="match status" value="1"/>
</dbReference>
<evidence type="ECO:0000256" key="7">
    <source>
        <dbReference type="HAMAP-Rule" id="MF_00945"/>
    </source>
</evidence>
<keyword evidence="1 7" id="KW-0806">Transcription termination</keyword>